<accession>A0ABX1LP40</accession>
<protein>
    <submittedName>
        <fullName evidence="1">Uncharacterized protein</fullName>
    </submittedName>
</protein>
<dbReference type="RefSeq" id="WP_169362856.1">
    <property type="nucleotide sequence ID" value="NZ_JAAVJL010000001.1"/>
</dbReference>
<dbReference type="EMBL" id="JAAVJL010000001">
    <property type="protein sequence ID" value="NMF57887.1"/>
    <property type="molecule type" value="Genomic_DNA"/>
</dbReference>
<dbReference type="Proteomes" id="UP000738376">
    <property type="component" value="Unassembled WGS sequence"/>
</dbReference>
<evidence type="ECO:0000313" key="1">
    <source>
        <dbReference type="EMBL" id="NMF57887.1"/>
    </source>
</evidence>
<gene>
    <name evidence="1" type="ORF">HC246_07600</name>
</gene>
<keyword evidence="2" id="KW-1185">Reference proteome</keyword>
<proteinExistence type="predicted"/>
<comment type="caution">
    <text evidence="1">The sequence shown here is derived from an EMBL/GenBank/DDBJ whole genome shotgun (WGS) entry which is preliminary data.</text>
</comment>
<name>A0ABX1LP40_9CYAN</name>
<reference evidence="1 2" key="1">
    <citation type="submission" date="2020-03" db="EMBL/GenBank/DDBJ databases">
        <title>Draft Genome Sequence of 2-Methylisoborneol Producing Pseudanabaena yagii Strain GIHE-NHR1 Isolated from North Han River in South Korea.</title>
        <authorList>
            <person name="Jeong J."/>
        </authorList>
    </citation>
    <scope>NUCLEOTIDE SEQUENCE [LARGE SCALE GENOMIC DNA]</scope>
    <source>
        <strain evidence="1 2">GIHE-NHR1</strain>
    </source>
</reference>
<organism evidence="1 2">
    <name type="scientific">Pseudanabaena yagii GIHE-NHR1</name>
    <dbReference type="NCBI Taxonomy" id="2722753"/>
    <lineage>
        <taxon>Bacteria</taxon>
        <taxon>Bacillati</taxon>
        <taxon>Cyanobacteriota</taxon>
        <taxon>Cyanophyceae</taxon>
        <taxon>Pseudanabaenales</taxon>
        <taxon>Pseudanabaenaceae</taxon>
        <taxon>Pseudanabaena</taxon>
        <taxon>Pseudanabaena yagii</taxon>
    </lineage>
</organism>
<evidence type="ECO:0000313" key="2">
    <source>
        <dbReference type="Proteomes" id="UP000738376"/>
    </source>
</evidence>
<sequence>MIAKGFTIGLICLVLGGVIGFKVKYLEVQTEAKGIMQGIEMGKSLNN</sequence>